<dbReference type="STRING" id="1406858.GCA_000710895_01588"/>
<keyword evidence="2" id="KW-0472">Membrane</keyword>
<keyword evidence="2" id="KW-1133">Transmembrane helix</keyword>
<dbReference type="AlphaFoldDB" id="A0A378Y999"/>
<feature type="transmembrane region" description="Helical" evidence="2">
    <location>
        <begin position="12"/>
        <end position="31"/>
    </location>
</feature>
<dbReference type="SUPFAM" id="SSF50998">
    <property type="entry name" value="Quinoprotein alcohol dehydrogenase-like"/>
    <property type="match status" value="1"/>
</dbReference>
<keyword evidence="4" id="KW-1185">Reference proteome</keyword>
<dbReference type="EMBL" id="UGRY01000002">
    <property type="protein sequence ID" value="SUA72949.1"/>
    <property type="molecule type" value="Genomic_DNA"/>
</dbReference>
<accession>A0A378Y999</accession>
<evidence type="ECO:0000256" key="2">
    <source>
        <dbReference type="SAM" id="Phobius"/>
    </source>
</evidence>
<evidence type="ECO:0000256" key="1">
    <source>
        <dbReference type="SAM" id="MobiDB-lite"/>
    </source>
</evidence>
<reference evidence="3 4" key="1">
    <citation type="submission" date="2018-06" db="EMBL/GenBank/DDBJ databases">
        <authorList>
            <consortium name="Pathogen Informatics"/>
            <person name="Doyle S."/>
        </authorList>
    </citation>
    <scope>NUCLEOTIDE SEQUENCE [LARGE SCALE GENOMIC DNA]</scope>
    <source>
        <strain evidence="3 4">NCTC1934</strain>
    </source>
</reference>
<keyword evidence="2" id="KW-0812">Transmembrane</keyword>
<dbReference type="InterPro" id="IPR011047">
    <property type="entry name" value="Quinoprotein_ADH-like_sf"/>
</dbReference>
<evidence type="ECO:0000313" key="4">
    <source>
        <dbReference type="Proteomes" id="UP000255467"/>
    </source>
</evidence>
<gene>
    <name evidence="3" type="ORF">NCTC1934_00381</name>
</gene>
<proteinExistence type="predicted"/>
<dbReference type="Proteomes" id="UP000255467">
    <property type="component" value="Unassembled WGS sequence"/>
</dbReference>
<feature type="region of interest" description="Disordered" evidence="1">
    <location>
        <begin position="231"/>
        <end position="251"/>
    </location>
</feature>
<evidence type="ECO:0008006" key="5">
    <source>
        <dbReference type="Google" id="ProtNLM"/>
    </source>
</evidence>
<evidence type="ECO:0000313" key="3">
    <source>
        <dbReference type="EMBL" id="SUA72949.1"/>
    </source>
</evidence>
<sequence length="409" mass="43386">MLAPERRTRADIVIAAAIAALVAIAAVVVWWTSDARSTESVTADRTLTSPPTPDRLPSDLRELWHAPDGAAQRALTVGGVAVTADGSTVTGRDPRTGEQVWMYRRDLSLCGVESQFGMVVATYRDDRGCSQTTQLYGETGARQTARSSYMDDRVELTVDGTHVLALGPRRLEMWRSDLVRTLEYGYVDAPVNPNTQPRSGCRFLSAASSSKNLAVLERCPDEDADRLTVQNSAPKDATVPDVHSSHVLTAPGGADENARVLAVSDSRVALYLPRSGSSEPRLALYDISGNPVANYPLPADFTDGARTARIGSTVYAFTGNSLIALNSATLAPSWILESVLGTPALMSGRLLVPVADGLAAVAPDTGATSSLITVRRSDYHGEPISVAVVGPTVLERRGGQLYALGGDAP</sequence>
<name>A0A378Y999_9NOCA</name>
<organism evidence="3 4">
    <name type="scientific">Nocardia otitidiscaviarum</name>
    <dbReference type="NCBI Taxonomy" id="1823"/>
    <lineage>
        <taxon>Bacteria</taxon>
        <taxon>Bacillati</taxon>
        <taxon>Actinomycetota</taxon>
        <taxon>Actinomycetes</taxon>
        <taxon>Mycobacteriales</taxon>
        <taxon>Nocardiaceae</taxon>
        <taxon>Nocardia</taxon>
    </lineage>
</organism>
<dbReference type="OrthoDB" id="5182370at2"/>
<protein>
    <recommendedName>
        <fullName evidence="5">PQQ-binding-like beta-propeller repeat protein</fullName>
    </recommendedName>
</protein>
<dbReference type="RefSeq" id="WP_039816646.1">
    <property type="nucleotide sequence ID" value="NZ_UGRY01000002.1"/>
</dbReference>